<sequence>MTENVEHYRNQIALARTEIKNLRQQLASLKHEHLKEIKAIKSALSELRCANCAEPATSVQNSHNEQPSSPSEDGSIAYRPIGVIETSFQNKRGVPRQPTVLAKARGVVVIDTNIFNNPEHALSGLEEFSHMWVIFHFHATEGNSVPAKVAPPRLAGARRGVLSTRSPHRPCPIGLSLVKIQAIEGNRISFLGVDMVNGTPVLDIKPYIPQYDYPVPVYGDARMSSMVRPPTEGTSDAAETLANLQINEVYEPSHSTRLPNPIGIATSPLPRSPIEDGMPSPENQQSNIPVSPSPDSPSVDLLDGSFVRSPIRRPDTERGAPDGQERFTPPQSAHLTNLSHDGIRVAPWIANPPSQTYDVRFTDDALARLIELIGDRAQTFKNNIATLLAEDPRSHYVRVRYPDHEYSCVLEDLSISCVFDASSAVCSIIAVRSADELQN</sequence>
<gene>
    <name evidence="1" type="ORF">MSG28_012713</name>
</gene>
<protein>
    <submittedName>
        <fullName evidence="1">Uncharacterized protein</fullName>
    </submittedName>
</protein>
<evidence type="ECO:0000313" key="1">
    <source>
        <dbReference type="EMBL" id="KAI8423665.1"/>
    </source>
</evidence>
<evidence type="ECO:0000313" key="2">
    <source>
        <dbReference type="Proteomes" id="UP001064048"/>
    </source>
</evidence>
<dbReference type="Proteomes" id="UP001064048">
    <property type="component" value="Chromosome 22"/>
</dbReference>
<proteinExistence type="predicted"/>
<keyword evidence="2" id="KW-1185">Reference proteome</keyword>
<comment type="caution">
    <text evidence="1">The sequence shown here is derived from an EMBL/GenBank/DDBJ whole genome shotgun (WGS) entry which is preliminary data.</text>
</comment>
<accession>A0ACC0JHQ0</accession>
<name>A0ACC0JHQ0_CHOFU</name>
<dbReference type="EMBL" id="CM046122">
    <property type="protein sequence ID" value="KAI8423665.1"/>
    <property type="molecule type" value="Genomic_DNA"/>
</dbReference>
<reference evidence="1 2" key="1">
    <citation type="journal article" date="2022" name="Genome Biol. Evol.">
        <title>The Spruce Budworm Genome: Reconstructing the Evolutionary History of Antifreeze Proteins.</title>
        <authorList>
            <person name="Beliveau C."/>
            <person name="Gagne P."/>
            <person name="Picq S."/>
            <person name="Vernygora O."/>
            <person name="Keeling C.I."/>
            <person name="Pinkney K."/>
            <person name="Doucet D."/>
            <person name="Wen F."/>
            <person name="Johnston J.S."/>
            <person name="Maaroufi H."/>
            <person name="Boyle B."/>
            <person name="Laroche J."/>
            <person name="Dewar K."/>
            <person name="Juretic N."/>
            <person name="Blackburn G."/>
            <person name="Nisole A."/>
            <person name="Brunet B."/>
            <person name="Brandao M."/>
            <person name="Lumley L."/>
            <person name="Duan J."/>
            <person name="Quan G."/>
            <person name="Lucarotti C.J."/>
            <person name="Roe A.D."/>
            <person name="Sperling F.A.H."/>
            <person name="Levesque R.C."/>
            <person name="Cusson M."/>
        </authorList>
    </citation>
    <scope>NUCLEOTIDE SEQUENCE [LARGE SCALE GENOMIC DNA]</scope>
    <source>
        <strain evidence="1">Glfc:IPQL:Cfum</strain>
    </source>
</reference>
<organism evidence="1 2">
    <name type="scientific">Choristoneura fumiferana</name>
    <name type="common">Spruce budworm moth</name>
    <name type="synonym">Archips fumiferana</name>
    <dbReference type="NCBI Taxonomy" id="7141"/>
    <lineage>
        <taxon>Eukaryota</taxon>
        <taxon>Metazoa</taxon>
        <taxon>Ecdysozoa</taxon>
        <taxon>Arthropoda</taxon>
        <taxon>Hexapoda</taxon>
        <taxon>Insecta</taxon>
        <taxon>Pterygota</taxon>
        <taxon>Neoptera</taxon>
        <taxon>Endopterygota</taxon>
        <taxon>Lepidoptera</taxon>
        <taxon>Glossata</taxon>
        <taxon>Ditrysia</taxon>
        <taxon>Tortricoidea</taxon>
        <taxon>Tortricidae</taxon>
        <taxon>Tortricinae</taxon>
        <taxon>Choristoneura</taxon>
    </lineage>
</organism>